<dbReference type="CDD" id="cd07377">
    <property type="entry name" value="WHTH_GntR"/>
    <property type="match status" value="1"/>
</dbReference>
<evidence type="ECO:0000256" key="3">
    <source>
        <dbReference type="ARBA" id="ARBA00023163"/>
    </source>
</evidence>
<evidence type="ECO:0000256" key="1">
    <source>
        <dbReference type="ARBA" id="ARBA00023015"/>
    </source>
</evidence>
<dbReference type="Pfam" id="PF07702">
    <property type="entry name" value="UTRA"/>
    <property type="match status" value="1"/>
</dbReference>
<keyword evidence="1" id="KW-0805">Transcription regulation</keyword>
<dbReference type="InterPro" id="IPR028978">
    <property type="entry name" value="Chorismate_lyase_/UTRA_dom_sf"/>
</dbReference>
<dbReference type="Proteomes" id="UP000017081">
    <property type="component" value="Unassembled WGS sequence"/>
</dbReference>
<dbReference type="InterPro" id="IPR050679">
    <property type="entry name" value="Bact_HTH_transcr_reg"/>
</dbReference>
<reference evidence="5 6" key="1">
    <citation type="submission" date="2013-08" db="EMBL/GenBank/DDBJ databases">
        <authorList>
            <person name="Weinstock G."/>
            <person name="Sodergren E."/>
            <person name="Wylie T."/>
            <person name="Fulton L."/>
            <person name="Fulton R."/>
            <person name="Fronick C."/>
            <person name="O'Laughlin M."/>
            <person name="Godfrey J."/>
            <person name="Miner T."/>
            <person name="Herter B."/>
            <person name="Appelbaum E."/>
            <person name="Cordes M."/>
            <person name="Lek S."/>
            <person name="Wollam A."/>
            <person name="Pepin K.H."/>
            <person name="Palsikar V.B."/>
            <person name="Mitreva M."/>
            <person name="Wilson R.K."/>
        </authorList>
    </citation>
    <scope>NUCLEOTIDE SEQUENCE [LARGE SCALE GENOMIC DNA]</scope>
    <source>
        <strain evidence="5 6">ATCC BAA-474</strain>
    </source>
</reference>
<dbReference type="HOGENOM" id="CLU_063236_4_2_0"/>
<dbReference type="RefSeq" id="WP_023049854.1">
    <property type="nucleotide sequence ID" value="NZ_CP173065.2"/>
</dbReference>
<dbReference type="GO" id="GO:0003700">
    <property type="term" value="F:DNA-binding transcription factor activity"/>
    <property type="evidence" value="ECO:0007669"/>
    <property type="project" value="InterPro"/>
</dbReference>
<dbReference type="eggNOG" id="COG2188">
    <property type="taxonomic scope" value="Bacteria"/>
</dbReference>
<sequence>MIDKSSTTPLYLQLVEIILEQIKSGTYNEGEKIPSERELSETFNISRATVRQALSELEKQKDIYKIHGKGNFVSTHKINQDLNGFYSFSDEMIKLGKIPGNKILNLILKEAGNVIAAKLNIHPNDKIFILNRVRLADNEALMYETTYLPQWRFEEILESDIELNGLYNLMKNKYNVSISYAEETFSPCILNENDSLFLNAVPGDCGMTLERYTFEKNSIIEYTKSIVKGNSFKYKVRLNNFI</sequence>
<keyword evidence="6" id="KW-1185">Reference proteome</keyword>
<keyword evidence="3" id="KW-0804">Transcription</keyword>
<evidence type="ECO:0000313" key="5">
    <source>
        <dbReference type="EMBL" id="ERT69845.1"/>
    </source>
</evidence>
<dbReference type="FunFam" id="1.10.10.10:FF:000079">
    <property type="entry name" value="GntR family transcriptional regulator"/>
    <property type="match status" value="1"/>
</dbReference>
<dbReference type="PROSITE" id="PS50949">
    <property type="entry name" value="HTH_GNTR"/>
    <property type="match status" value="1"/>
</dbReference>
<dbReference type="SUPFAM" id="SSF46785">
    <property type="entry name" value="Winged helix' DNA-binding domain"/>
    <property type="match status" value="1"/>
</dbReference>
<dbReference type="STRING" id="1319815.HMPREF0202_00305"/>
<keyword evidence="2" id="KW-0238">DNA-binding</keyword>
<dbReference type="InterPro" id="IPR036390">
    <property type="entry name" value="WH_DNA-bd_sf"/>
</dbReference>
<dbReference type="SUPFAM" id="SSF64288">
    <property type="entry name" value="Chorismate lyase-like"/>
    <property type="match status" value="1"/>
</dbReference>
<dbReference type="SMART" id="SM00345">
    <property type="entry name" value="HTH_GNTR"/>
    <property type="match status" value="1"/>
</dbReference>
<dbReference type="Gene3D" id="1.10.10.10">
    <property type="entry name" value="Winged helix-like DNA-binding domain superfamily/Winged helix DNA-binding domain"/>
    <property type="match status" value="1"/>
</dbReference>
<organism evidence="5 6">
    <name type="scientific">Cetobacterium somerae ATCC BAA-474</name>
    <dbReference type="NCBI Taxonomy" id="1319815"/>
    <lineage>
        <taxon>Bacteria</taxon>
        <taxon>Fusobacteriati</taxon>
        <taxon>Fusobacteriota</taxon>
        <taxon>Fusobacteriia</taxon>
        <taxon>Fusobacteriales</taxon>
        <taxon>Fusobacteriaceae</taxon>
        <taxon>Cetobacterium</taxon>
    </lineage>
</organism>
<dbReference type="SMART" id="SM00866">
    <property type="entry name" value="UTRA"/>
    <property type="match status" value="1"/>
</dbReference>
<evidence type="ECO:0000259" key="4">
    <source>
        <dbReference type="PROSITE" id="PS50949"/>
    </source>
</evidence>
<dbReference type="InterPro" id="IPR000524">
    <property type="entry name" value="Tscrpt_reg_HTH_GntR"/>
</dbReference>
<dbReference type="GO" id="GO:0003677">
    <property type="term" value="F:DNA binding"/>
    <property type="evidence" value="ECO:0007669"/>
    <property type="project" value="UniProtKB-KW"/>
</dbReference>
<dbReference type="PANTHER" id="PTHR44846:SF1">
    <property type="entry name" value="MANNOSYL-D-GLYCERATE TRANSPORT_METABOLISM SYSTEM REPRESSOR MNGR-RELATED"/>
    <property type="match status" value="1"/>
</dbReference>
<comment type="caution">
    <text evidence="5">The sequence shown here is derived from an EMBL/GenBank/DDBJ whole genome shotgun (WGS) entry which is preliminary data.</text>
</comment>
<dbReference type="PANTHER" id="PTHR44846">
    <property type="entry name" value="MANNOSYL-D-GLYCERATE TRANSPORT/METABOLISM SYSTEM REPRESSOR MNGR-RELATED"/>
    <property type="match status" value="1"/>
</dbReference>
<dbReference type="InterPro" id="IPR011663">
    <property type="entry name" value="UTRA"/>
</dbReference>
<proteinExistence type="predicted"/>
<dbReference type="EMBL" id="AXZF01000011">
    <property type="protein sequence ID" value="ERT69845.1"/>
    <property type="molecule type" value="Genomic_DNA"/>
</dbReference>
<evidence type="ECO:0000256" key="2">
    <source>
        <dbReference type="ARBA" id="ARBA00023125"/>
    </source>
</evidence>
<dbReference type="Pfam" id="PF00392">
    <property type="entry name" value="GntR"/>
    <property type="match status" value="1"/>
</dbReference>
<dbReference type="AlphaFoldDB" id="U7VEA1"/>
<evidence type="ECO:0000313" key="6">
    <source>
        <dbReference type="Proteomes" id="UP000017081"/>
    </source>
</evidence>
<feature type="domain" description="HTH gntR-type" evidence="4">
    <location>
        <begin position="8"/>
        <end position="76"/>
    </location>
</feature>
<dbReference type="PRINTS" id="PR00035">
    <property type="entry name" value="HTHGNTR"/>
</dbReference>
<dbReference type="GO" id="GO:0045892">
    <property type="term" value="P:negative regulation of DNA-templated transcription"/>
    <property type="evidence" value="ECO:0007669"/>
    <property type="project" value="TreeGrafter"/>
</dbReference>
<protein>
    <submittedName>
        <fullName evidence="5">UbiC transcription regulator-associated domain protein</fullName>
    </submittedName>
</protein>
<name>U7VEA1_9FUSO</name>
<accession>U7VEA1</accession>
<dbReference type="Gene3D" id="3.40.1410.10">
    <property type="entry name" value="Chorismate lyase-like"/>
    <property type="match status" value="1"/>
</dbReference>
<gene>
    <name evidence="5" type="ORF">HMPREF0202_00305</name>
</gene>
<dbReference type="InterPro" id="IPR036388">
    <property type="entry name" value="WH-like_DNA-bd_sf"/>
</dbReference>